<evidence type="ECO:0000256" key="1">
    <source>
        <dbReference type="ARBA" id="ARBA00004319"/>
    </source>
</evidence>
<dbReference type="Pfam" id="PF00012">
    <property type="entry name" value="HSP70"/>
    <property type="match status" value="3"/>
</dbReference>
<dbReference type="Proteomes" id="UP000265515">
    <property type="component" value="Unassembled WGS sequence"/>
</dbReference>
<dbReference type="PANTHER" id="PTHR19375">
    <property type="entry name" value="HEAT SHOCK PROTEIN 70KDA"/>
    <property type="match status" value="1"/>
</dbReference>
<dbReference type="PROSITE" id="PS00297">
    <property type="entry name" value="HSP70_1"/>
    <property type="match status" value="2"/>
</dbReference>
<keyword evidence="3" id="KW-0067">ATP-binding</keyword>
<dbReference type="OMA" id="ATMEVSI"/>
<proteinExistence type="predicted"/>
<dbReference type="GO" id="GO:0005788">
    <property type="term" value="C:endoplasmic reticulum lumen"/>
    <property type="evidence" value="ECO:0007669"/>
    <property type="project" value="UniProtKB-SubCell"/>
</dbReference>
<dbReference type="PROSITE" id="PS01036">
    <property type="entry name" value="HSP70_3"/>
    <property type="match status" value="2"/>
</dbReference>
<keyword evidence="5" id="KW-1185">Reference proteome</keyword>
<evidence type="ECO:0000313" key="4">
    <source>
        <dbReference type="EMBL" id="GBG91226.1"/>
    </source>
</evidence>
<keyword evidence="2" id="KW-0547">Nucleotide-binding</keyword>
<dbReference type="Gene3D" id="2.60.34.10">
    <property type="entry name" value="Substrate Binding Domain Of DNAk, Chain A, domain 1"/>
    <property type="match status" value="1"/>
</dbReference>
<dbReference type="Gene3D" id="3.30.30.30">
    <property type="match status" value="2"/>
</dbReference>
<accession>A0A388M9J0</accession>
<evidence type="ECO:0000256" key="3">
    <source>
        <dbReference type="ARBA" id="ARBA00022840"/>
    </source>
</evidence>
<dbReference type="InterPro" id="IPR018181">
    <property type="entry name" value="Heat_shock_70_CS"/>
</dbReference>
<dbReference type="Gramene" id="GBG91226">
    <property type="protein sequence ID" value="GBG91226"/>
    <property type="gene ID" value="CBR_g52108"/>
</dbReference>
<comment type="caution">
    <text evidence="4">The sequence shown here is derived from an EMBL/GenBank/DDBJ whole genome shotgun (WGS) entry which is preliminary data.</text>
</comment>
<dbReference type="SUPFAM" id="SSF100920">
    <property type="entry name" value="Heat shock protein 70kD (HSP70), peptide-binding domain"/>
    <property type="match status" value="1"/>
</dbReference>
<dbReference type="FunFam" id="3.30.420.40:FF:000004">
    <property type="entry name" value="Molecular chaperone DnaK"/>
    <property type="match status" value="2"/>
</dbReference>
<sequence length="980" mass="109262">MAGRERKSIPIGIDLGTSFCCVGAMCNGKVEIIPDLEGKRVTPSYVGFSKENRWLGEAARWQYFKNPKSTFFQVRRLIGRKFTDRGVTRDAQRWPFEVKEGQNGGVVLWADSVQKEFTPEEISAHLLAYMKEIAEKFLTTEDETPIIKDAVITVPAYFNDAQRQATKDAASIAGLNVLELMNEPTAAALVFAHEKVFRLGKRTVLVCDLGGTTFDVSVMTVEDFDFRVIAVGGDANLGGTDFDRRLIDYVSDEFERQVPGSNPRSTVKLRRNIREACIQAKIDLSQMHSTSILIQNGNDDFELNITRPKFEELNVDLFHKCIECVERALIDAQLTKEQVTDVVLVGGSSRIPYVQDLLEIFMGLKPFMCVHADEAVARGATIQASLRIAKVWESYKRRAELPRESIPVGIDLGTSFCCVGAMRNGDVQIVPNLVGRRITPSYVAFSETKVLVGEAAQSSYEKNPENCFFEVRRLIGRKFSDREVRMGARGWPFKLKEGPNGGVLLRANSLQKDFTPEEISAHLLTHMKEVAHKFFATEDGDRRPIVKDAVVTVPVYFNDAQRQATKDAAAMARLNVLELMLEPAAVALAFAFQEKFRAGKRTVLVCDLGRNTFDVSILRIEDFAFDVMAVGGDAQLGGADFDGRLIDYVSDKFDRQMPGSNPRSSVKLRRKIREACIQAKIDLSQMHSTNIMIEDGDDDFELTITRAMFEELNMDLFNKCIECIERVLSGAKLKKQAVTEVVLVGGSSRIPYVQRMVENFMGKKPLMWLHPDEAVARGAAIQASLRIAEVQESFKSDKPEESYKCDEEEVYKCDEQEEEAYKCDEVQGEVVGTDVVPFNICLHLNNGSMRGLIKKNSKRPAIGKCTLVASRDNQTSLLLPVYQGEGDFFVENVYLASFSVSGLEPAPRGHVKVEVTFRVDGNGILTATAVALRGHAPGRAMSVTVIAEAGMQSADCGICLRSGRVQQRRNREKEERAQVE</sequence>
<dbReference type="Gene3D" id="3.90.640.10">
    <property type="entry name" value="Actin, Chain A, domain 4"/>
    <property type="match status" value="2"/>
</dbReference>
<dbReference type="EMBL" id="BFEA01000883">
    <property type="protein sequence ID" value="GBG91226.1"/>
    <property type="molecule type" value="Genomic_DNA"/>
</dbReference>
<reference evidence="4 5" key="1">
    <citation type="journal article" date="2018" name="Cell">
        <title>The Chara Genome: Secondary Complexity and Implications for Plant Terrestrialization.</title>
        <authorList>
            <person name="Nishiyama T."/>
            <person name="Sakayama H."/>
            <person name="Vries J.D."/>
            <person name="Buschmann H."/>
            <person name="Saint-Marcoux D."/>
            <person name="Ullrich K.K."/>
            <person name="Haas F.B."/>
            <person name="Vanderstraeten L."/>
            <person name="Becker D."/>
            <person name="Lang D."/>
            <person name="Vosolsobe S."/>
            <person name="Rombauts S."/>
            <person name="Wilhelmsson P.K.I."/>
            <person name="Janitza P."/>
            <person name="Kern R."/>
            <person name="Heyl A."/>
            <person name="Rumpler F."/>
            <person name="Villalobos L.I.A.C."/>
            <person name="Clay J.M."/>
            <person name="Skokan R."/>
            <person name="Toyoda A."/>
            <person name="Suzuki Y."/>
            <person name="Kagoshima H."/>
            <person name="Schijlen E."/>
            <person name="Tajeshwar N."/>
            <person name="Catarino B."/>
            <person name="Hetherington A.J."/>
            <person name="Saltykova A."/>
            <person name="Bonnot C."/>
            <person name="Breuninger H."/>
            <person name="Symeonidi A."/>
            <person name="Radhakrishnan G.V."/>
            <person name="Van Nieuwerburgh F."/>
            <person name="Deforce D."/>
            <person name="Chang C."/>
            <person name="Karol K.G."/>
            <person name="Hedrich R."/>
            <person name="Ulvskov P."/>
            <person name="Glockner G."/>
            <person name="Delwiche C.F."/>
            <person name="Petrasek J."/>
            <person name="Van de Peer Y."/>
            <person name="Friml J."/>
            <person name="Beilby M."/>
            <person name="Dolan L."/>
            <person name="Kohara Y."/>
            <person name="Sugano S."/>
            <person name="Fujiyama A."/>
            <person name="Delaux P.-M."/>
            <person name="Quint M."/>
            <person name="TheiBen G."/>
            <person name="Hagemann M."/>
            <person name="Harholt J."/>
            <person name="Dunand C."/>
            <person name="Zachgo S."/>
            <person name="Langdale J."/>
            <person name="Maumus F."/>
            <person name="Straeten D.V.D."/>
            <person name="Gould S.B."/>
            <person name="Rensing S.A."/>
        </authorList>
    </citation>
    <scope>NUCLEOTIDE SEQUENCE [LARGE SCALE GENOMIC DNA]</scope>
    <source>
        <strain evidence="4 5">S276</strain>
    </source>
</reference>
<gene>
    <name evidence="4" type="ORF">CBR_g52108</name>
</gene>
<dbReference type="GO" id="GO:0005524">
    <property type="term" value="F:ATP binding"/>
    <property type="evidence" value="ECO:0007669"/>
    <property type="project" value="UniProtKB-KW"/>
</dbReference>
<dbReference type="InterPro" id="IPR043129">
    <property type="entry name" value="ATPase_NBD"/>
</dbReference>
<name>A0A388M9J0_CHABU</name>
<dbReference type="STRING" id="69332.A0A388M9J0"/>
<dbReference type="FunFam" id="3.90.640.10:FF:000003">
    <property type="entry name" value="Molecular chaperone DnaK"/>
    <property type="match status" value="2"/>
</dbReference>
<dbReference type="FunFam" id="3.30.30.30:FF:000005">
    <property type="entry name" value="Heat shock protein ssb1"/>
    <property type="match status" value="1"/>
</dbReference>
<dbReference type="FunFam" id="3.30.30.30:FF:000001">
    <property type="entry name" value="heat shock 70 kDa protein-like"/>
    <property type="match status" value="1"/>
</dbReference>
<protein>
    <submittedName>
        <fullName evidence="4">Uncharacterized protein</fullName>
    </submittedName>
</protein>
<dbReference type="OrthoDB" id="7441839at2759"/>
<dbReference type="Gene3D" id="3.30.420.40">
    <property type="match status" value="4"/>
</dbReference>
<dbReference type="AlphaFoldDB" id="A0A388M9J0"/>
<dbReference type="InterPro" id="IPR029047">
    <property type="entry name" value="HSP70_peptide-bd_sf"/>
</dbReference>
<evidence type="ECO:0000256" key="2">
    <source>
        <dbReference type="ARBA" id="ARBA00022741"/>
    </source>
</evidence>
<dbReference type="PRINTS" id="PR00301">
    <property type="entry name" value="HEATSHOCK70"/>
</dbReference>
<dbReference type="InterPro" id="IPR013126">
    <property type="entry name" value="Hsp_70_fam"/>
</dbReference>
<evidence type="ECO:0000313" key="5">
    <source>
        <dbReference type="Proteomes" id="UP000265515"/>
    </source>
</evidence>
<dbReference type="GO" id="GO:0140662">
    <property type="term" value="F:ATP-dependent protein folding chaperone"/>
    <property type="evidence" value="ECO:0007669"/>
    <property type="project" value="InterPro"/>
</dbReference>
<dbReference type="SUPFAM" id="SSF53067">
    <property type="entry name" value="Actin-like ATPase domain"/>
    <property type="match status" value="4"/>
</dbReference>
<dbReference type="CDD" id="cd24028">
    <property type="entry name" value="ASKHA_NBD_HSP70_HSPA1-like"/>
    <property type="match status" value="2"/>
</dbReference>
<comment type="subcellular location">
    <subcellularLocation>
        <location evidence="1">Endoplasmic reticulum lumen</location>
    </subcellularLocation>
</comment>
<organism evidence="4 5">
    <name type="scientific">Chara braunii</name>
    <name type="common">Braun's stonewort</name>
    <dbReference type="NCBI Taxonomy" id="69332"/>
    <lineage>
        <taxon>Eukaryota</taxon>
        <taxon>Viridiplantae</taxon>
        <taxon>Streptophyta</taxon>
        <taxon>Charophyceae</taxon>
        <taxon>Charales</taxon>
        <taxon>Characeae</taxon>
        <taxon>Chara</taxon>
    </lineage>
</organism>